<protein>
    <submittedName>
        <fullName evidence="2">Uncharacterized protein</fullName>
    </submittedName>
</protein>
<dbReference type="EMBL" id="JAWWNJ010000023">
    <property type="protein sequence ID" value="KAK7032732.1"/>
    <property type="molecule type" value="Genomic_DNA"/>
</dbReference>
<accession>A0AAW0C045</accession>
<keyword evidence="1" id="KW-0812">Transmembrane</keyword>
<comment type="caution">
    <text evidence="2">The sequence shown here is derived from an EMBL/GenBank/DDBJ whole genome shotgun (WGS) entry which is preliminary data.</text>
</comment>
<keyword evidence="1" id="KW-1133">Transmembrane helix</keyword>
<gene>
    <name evidence="2" type="ORF">R3P38DRAFT_2918599</name>
</gene>
<evidence type="ECO:0000313" key="3">
    <source>
        <dbReference type="Proteomes" id="UP001362999"/>
    </source>
</evidence>
<feature type="transmembrane region" description="Helical" evidence="1">
    <location>
        <begin position="69"/>
        <end position="91"/>
    </location>
</feature>
<sequence>MTSLRSWLRALWVVAKFKICAVVHHWNRCSSMDIAGIHIFVYLLAGWYVIVLMSTGLAGTSVGETTSSIAGSSPGIAELSALASFFVFDFLPQRQRLLIEFF</sequence>
<evidence type="ECO:0000313" key="2">
    <source>
        <dbReference type="EMBL" id="KAK7032732.1"/>
    </source>
</evidence>
<evidence type="ECO:0000256" key="1">
    <source>
        <dbReference type="SAM" id="Phobius"/>
    </source>
</evidence>
<name>A0AAW0C045_9AGAR</name>
<keyword evidence="3" id="KW-1185">Reference proteome</keyword>
<dbReference type="Proteomes" id="UP001362999">
    <property type="component" value="Unassembled WGS sequence"/>
</dbReference>
<feature type="transmembrane region" description="Helical" evidence="1">
    <location>
        <begin position="39"/>
        <end position="57"/>
    </location>
</feature>
<keyword evidence="1" id="KW-0472">Membrane</keyword>
<reference evidence="2 3" key="1">
    <citation type="journal article" date="2024" name="J Genomics">
        <title>Draft genome sequencing and assembly of Favolaschia claudopus CIRM-BRFM 2984 isolated from oak limbs.</title>
        <authorList>
            <person name="Navarro D."/>
            <person name="Drula E."/>
            <person name="Chaduli D."/>
            <person name="Cazenave R."/>
            <person name="Ahrendt S."/>
            <person name="Wang J."/>
            <person name="Lipzen A."/>
            <person name="Daum C."/>
            <person name="Barry K."/>
            <person name="Grigoriev I.V."/>
            <person name="Favel A."/>
            <person name="Rosso M.N."/>
            <person name="Martin F."/>
        </authorList>
    </citation>
    <scope>NUCLEOTIDE SEQUENCE [LARGE SCALE GENOMIC DNA]</scope>
    <source>
        <strain evidence="2 3">CIRM-BRFM 2984</strain>
    </source>
</reference>
<proteinExistence type="predicted"/>
<organism evidence="2 3">
    <name type="scientific">Favolaschia claudopus</name>
    <dbReference type="NCBI Taxonomy" id="2862362"/>
    <lineage>
        <taxon>Eukaryota</taxon>
        <taxon>Fungi</taxon>
        <taxon>Dikarya</taxon>
        <taxon>Basidiomycota</taxon>
        <taxon>Agaricomycotina</taxon>
        <taxon>Agaricomycetes</taxon>
        <taxon>Agaricomycetidae</taxon>
        <taxon>Agaricales</taxon>
        <taxon>Marasmiineae</taxon>
        <taxon>Mycenaceae</taxon>
        <taxon>Favolaschia</taxon>
    </lineage>
</organism>
<dbReference type="AlphaFoldDB" id="A0AAW0C045"/>